<dbReference type="Gene3D" id="1.10.10.10">
    <property type="entry name" value="Winged helix-like DNA-binding domain superfamily/Winged helix DNA-binding domain"/>
    <property type="match status" value="1"/>
</dbReference>
<keyword evidence="3" id="KW-0804">Transcription</keyword>
<dbReference type="EMBL" id="CP026604">
    <property type="protein sequence ID" value="AWB68924.1"/>
    <property type="molecule type" value="Genomic_DNA"/>
</dbReference>
<proteinExistence type="predicted"/>
<dbReference type="Pfam" id="PF00392">
    <property type="entry name" value="GntR"/>
    <property type="match status" value="1"/>
</dbReference>
<dbReference type="PRINTS" id="PR00035">
    <property type="entry name" value="HTHGNTR"/>
</dbReference>
<dbReference type="CDD" id="cd07377">
    <property type="entry name" value="WHTH_GntR"/>
    <property type="match status" value="1"/>
</dbReference>
<evidence type="ECO:0000256" key="1">
    <source>
        <dbReference type="ARBA" id="ARBA00023015"/>
    </source>
</evidence>
<evidence type="ECO:0000256" key="2">
    <source>
        <dbReference type="ARBA" id="ARBA00023125"/>
    </source>
</evidence>
<dbReference type="PANTHER" id="PTHR43537">
    <property type="entry name" value="TRANSCRIPTIONAL REGULATOR, GNTR FAMILY"/>
    <property type="match status" value="1"/>
</dbReference>
<dbReference type="InterPro" id="IPR036388">
    <property type="entry name" value="WH-like_DNA-bd_sf"/>
</dbReference>
<reference evidence="5 6" key="1">
    <citation type="submission" date="2018-01" db="EMBL/GenBank/DDBJ databases">
        <title>Genome sequence of a Cantenovulum-like bacteria.</title>
        <authorList>
            <person name="Tan W.R."/>
            <person name="Lau N.-S."/>
            <person name="Go F."/>
            <person name="Amirul A.-A.A."/>
        </authorList>
    </citation>
    <scope>NUCLEOTIDE SEQUENCE [LARGE SCALE GENOMIC DNA]</scope>
    <source>
        <strain evidence="5 6">CCB-QB4</strain>
    </source>
</reference>
<dbReference type="KEGG" id="cate:C2869_05145"/>
<name>A0A2S0VXI8_9ALTE</name>
<evidence type="ECO:0000256" key="3">
    <source>
        <dbReference type="ARBA" id="ARBA00023163"/>
    </source>
</evidence>
<dbReference type="PANTHER" id="PTHR43537:SF24">
    <property type="entry name" value="GLUCONATE OPERON TRANSCRIPTIONAL REPRESSOR"/>
    <property type="match status" value="1"/>
</dbReference>
<dbReference type="OrthoDB" id="9799812at2"/>
<keyword evidence="1" id="KW-0805">Transcription regulation</keyword>
<dbReference type="PROSITE" id="PS50949">
    <property type="entry name" value="HTH_GNTR"/>
    <property type="match status" value="1"/>
</dbReference>
<gene>
    <name evidence="5" type="ORF">C2869_05145</name>
</gene>
<dbReference type="SUPFAM" id="SSF48008">
    <property type="entry name" value="GntR ligand-binding domain-like"/>
    <property type="match status" value="1"/>
</dbReference>
<evidence type="ECO:0000259" key="4">
    <source>
        <dbReference type="PROSITE" id="PS50949"/>
    </source>
</evidence>
<protein>
    <submittedName>
        <fullName evidence="5">GntR family transcriptional regulator</fullName>
    </submittedName>
</protein>
<dbReference type="AlphaFoldDB" id="A0A2S0VXI8"/>
<dbReference type="Gene3D" id="1.20.120.530">
    <property type="entry name" value="GntR ligand-binding domain-like"/>
    <property type="match status" value="1"/>
</dbReference>
<dbReference type="Pfam" id="PF07729">
    <property type="entry name" value="FCD"/>
    <property type="match status" value="1"/>
</dbReference>
<dbReference type="GO" id="GO:0003677">
    <property type="term" value="F:DNA binding"/>
    <property type="evidence" value="ECO:0007669"/>
    <property type="project" value="UniProtKB-KW"/>
</dbReference>
<keyword evidence="6" id="KW-1185">Reference proteome</keyword>
<dbReference type="SUPFAM" id="SSF46785">
    <property type="entry name" value="Winged helix' DNA-binding domain"/>
    <property type="match status" value="1"/>
</dbReference>
<dbReference type="InterPro" id="IPR000524">
    <property type="entry name" value="Tscrpt_reg_HTH_GntR"/>
</dbReference>
<dbReference type="InterPro" id="IPR011711">
    <property type="entry name" value="GntR_C"/>
</dbReference>
<feature type="domain" description="HTH gntR-type" evidence="4">
    <location>
        <begin position="5"/>
        <end position="72"/>
    </location>
</feature>
<accession>A0A2S0VXI8</accession>
<keyword evidence="2" id="KW-0238">DNA-binding</keyword>
<dbReference type="GO" id="GO:0003700">
    <property type="term" value="F:DNA-binding transcription factor activity"/>
    <property type="evidence" value="ECO:0007669"/>
    <property type="project" value="InterPro"/>
</dbReference>
<evidence type="ECO:0000313" key="6">
    <source>
        <dbReference type="Proteomes" id="UP000244441"/>
    </source>
</evidence>
<evidence type="ECO:0000313" key="5">
    <source>
        <dbReference type="EMBL" id="AWB68924.1"/>
    </source>
</evidence>
<dbReference type="SMART" id="SM00345">
    <property type="entry name" value="HTH_GNTR"/>
    <property type="match status" value="1"/>
</dbReference>
<organism evidence="5 6">
    <name type="scientific">Saccharobesus litoralis</name>
    <dbReference type="NCBI Taxonomy" id="2172099"/>
    <lineage>
        <taxon>Bacteria</taxon>
        <taxon>Pseudomonadati</taxon>
        <taxon>Pseudomonadota</taxon>
        <taxon>Gammaproteobacteria</taxon>
        <taxon>Alteromonadales</taxon>
        <taxon>Alteromonadaceae</taxon>
        <taxon>Saccharobesus</taxon>
    </lineage>
</organism>
<sequence>MKSNESLSNRAYRELKEKILKNEIKFGTYYLEKTLAESLGISRTPLKEALVRLENEGLIVIQPRHGIKVQAVSAEDMEEIYQIIGCLECEAVYLLANKGLSEEQIQAFDKTAVDMDNALSRDDLTAWAEADENFHRLLLEYCGNKRLQNIVMNHWDQAHRARYFTLTLREKPTNSTADHLAVIEAMKNRDVTRAVEIHRAHRLKGKKLIVDILKKFRMEGL</sequence>
<dbReference type="InterPro" id="IPR008920">
    <property type="entry name" value="TF_FadR/GntR_C"/>
</dbReference>
<dbReference type="Proteomes" id="UP000244441">
    <property type="component" value="Chromosome"/>
</dbReference>
<dbReference type="SMART" id="SM00895">
    <property type="entry name" value="FCD"/>
    <property type="match status" value="1"/>
</dbReference>
<dbReference type="InterPro" id="IPR036390">
    <property type="entry name" value="WH_DNA-bd_sf"/>
</dbReference>